<name>A0A7K0C1F8_9ACTN</name>
<dbReference type="EMBL" id="WEGH01000003">
    <property type="protein sequence ID" value="MQY07277.1"/>
    <property type="molecule type" value="Genomic_DNA"/>
</dbReference>
<dbReference type="SUPFAM" id="SSF63829">
    <property type="entry name" value="Calcium-dependent phosphotriesterase"/>
    <property type="match status" value="1"/>
</dbReference>
<evidence type="ECO:0000313" key="2">
    <source>
        <dbReference type="EMBL" id="MQY07277.1"/>
    </source>
</evidence>
<evidence type="ECO:0000313" key="3">
    <source>
        <dbReference type="Proteomes" id="UP000487268"/>
    </source>
</evidence>
<keyword evidence="1" id="KW-0732">Signal</keyword>
<evidence type="ECO:0008006" key="4">
    <source>
        <dbReference type="Google" id="ProtNLM"/>
    </source>
</evidence>
<feature type="chain" id="PRO_5029795794" description="Secreted protein" evidence="1">
    <location>
        <begin position="28"/>
        <end position="348"/>
    </location>
</feature>
<sequence length="348" mass="35691">MAPLLARAAAAASAALALIAAAPAAHAAPEPFRVVPLPFLWPRAYVGSTAADSPTSVWVSGKQGMYCVPVGLSCALSSDGNPVVRRWTGSAWKEYPLDGWTGQGGITQVRTGTGGTWIANATGRYLARFDGARFTPVPAPDAGAIAVLSSGPAGTWAVTTSLYHRDGDGWTPAAVPANLRHIADVKARTATDAWAVGVQKWADSSTLEPDVPAIAHFDGTSWQAVPNPAQAPASRERFLKVSPTGANAMWAITTRSLAGWDGSSWTVVPAPPGVVRFTDLATGADGSPWAIGVPANGVGALYHYTGGAWTNAALPVMGVTSLTAVPGGDAVWATAYQGDDPRVITGSG</sequence>
<evidence type="ECO:0000256" key="1">
    <source>
        <dbReference type="SAM" id="SignalP"/>
    </source>
</evidence>
<accession>A0A7K0C1F8</accession>
<protein>
    <recommendedName>
        <fullName evidence="4">Secreted protein</fullName>
    </recommendedName>
</protein>
<feature type="signal peptide" evidence="1">
    <location>
        <begin position="1"/>
        <end position="27"/>
    </location>
</feature>
<dbReference type="Proteomes" id="UP000487268">
    <property type="component" value="Unassembled WGS sequence"/>
</dbReference>
<dbReference type="OrthoDB" id="5177340at2"/>
<reference evidence="2 3" key="1">
    <citation type="submission" date="2019-10" db="EMBL/GenBank/DDBJ databases">
        <title>Actinomadura rubteroloni sp. nov. and Actinomadura macrotermitis sp. nov., isolated from the gut of fungus growing-termite Macrotermes natalensis.</title>
        <authorList>
            <person name="Benndorf R."/>
            <person name="Martin K."/>
            <person name="Kuefner M."/>
            <person name="De Beer W."/>
            <person name="Kaster A.-K."/>
            <person name="Vollmers J."/>
            <person name="Poulsen M."/>
            <person name="Beemelmanns C."/>
        </authorList>
    </citation>
    <scope>NUCLEOTIDE SEQUENCE [LARGE SCALE GENOMIC DNA]</scope>
    <source>
        <strain evidence="2 3">RB68</strain>
    </source>
</reference>
<gene>
    <name evidence="2" type="ORF">ACRB68_53770</name>
</gene>
<proteinExistence type="predicted"/>
<dbReference type="RefSeq" id="WP_153536975.1">
    <property type="nucleotide sequence ID" value="NZ_WEGH01000003.1"/>
</dbReference>
<dbReference type="AlphaFoldDB" id="A0A7K0C1F8"/>
<organism evidence="2 3">
    <name type="scientific">Actinomadura macrotermitis</name>
    <dbReference type="NCBI Taxonomy" id="2585200"/>
    <lineage>
        <taxon>Bacteria</taxon>
        <taxon>Bacillati</taxon>
        <taxon>Actinomycetota</taxon>
        <taxon>Actinomycetes</taxon>
        <taxon>Streptosporangiales</taxon>
        <taxon>Thermomonosporaceae</taxon>
        <taxon>Actinomadura</taxon>
    </lineage>
</organism>
<comment type="caution">
    <text evidence="2">The sequence shown here is derived from an EMBL/GenBank/DDBJ whole genome shotgun (WGS) entry which is preliminary data.</text>
</comment>
<keyword evidence="3" id="KW-1185">Reference proteome</keyword>